<feature type="compositionally biased region" description="Pro residues" evidence="1">
    <location>
        <begin position="91"/>
        <end position="100"/>
    </location>
</feature>
<comment type="caution">
    <text evidence="2">The sequence shown here is derived from an EMBL/GenBank/DDBJ whole genome shotgun (WGS) entry which is preliminary data.</text>
</comment>
<gene>
    <name evidence="2" type="ORF">CSOJ01_12456</name>
</gene>
<proteinExistence type="predicted"/>
<accession>A0A8H6MLL3</accession>
<feature type="compositionally biased region" description="Basic and acidic residues" evidence="1">
    <location>
        <begin position="29"/>
        <end position="40"/>
    </location>
</feature>
<dbReference type="EMBL" id="WIGN01000319">
    <property type="protein sequence ID" value="KAF6799528.1"/>
    <property type="molecule type" value="Genomic_DNA"/>
</dbReference>
<organism evidence="2 3">
    <name type="scientific">Colletotrichum sojae</name>
    <dbReference type="NCBI Taxonomy" id="2175907"/>
    <lineage>
        <taxon>Eukaryota</taxon>
        <taxon>Fungi</taxon>
        <taxon>Dikarya</taxon>
        <taxon>Ascomycota</taxon>
        <taxon>Pezizomycotina</taxon>
        <taxon>Sordariomycetes</taxon>
        <taxon>Hypocreomycetidae</taxon>
        <taxon>Glomerellales</taxon>
        <taxon>Glomerellaceae</taxon>
        <taxon>Colletotrichum</taxon>
        <taxon>Colletotrichum orchidearum species complex</taxon>
    </lineage>
</organism>
<feature type="region of interest" description="Disordered" evidence="1">
    <location>
        <begin position="27"/>
        <end position="110"/>
    </location>
</feature>
<evidence type="ECO:0000313" key="3">
    <source>
        <dbReference type="Proteomes" id="UP000652219"/>
    </source>
</evidence>
<reference evidence="2 3" key="1">
    <citation type="journal article" date="2020" name="Phytopathology">
        <title>Genome Sequence Resources of Colletotrichum truncatum, C. plurivorum, C. musicola, and C. sojae: Four Species Pathogenic to Soybean (Glycine max).</title>
        <authorList>
            <person name="Rogerio F."/>
            <person name="Boufleur T.R."/>
            <person name="Ciampi-Guillardi M."/>
            <person name="Sukno S.A."/>
            <person name="Thon M.R."/>
            <person name="Massola Junior N.S."/>
            <person name="Baroncelli R."/>
        </authorList>
    </citation>
    <scope>NUCLEOTIDE SEQUENCE [LARGE SCALE GENOMIC DNA]</scope>
    <source>
        <strain evidence="2 3">LFN0009</strain>
    </source>
</reference>
<evidence type="ECO:0000313" key="2">
    <source>
        <dbReference type="EMBL" id="KAF6799528.1"/>
    </source>
</evidence>
<dbReference type="AlphaFoldDB" id="A0A8H6MLL3"/>
<protein>
    <submittedName>
        <fullName evidence="2">Uncharacterized protein</fullName>
    </submittedName>
</protein>
<name>A0A8H6MLL3_9PEZI</name>
<dbReference type="Proteomes" id="UP000652219">
    <property type="component" value="Unassembled WGS sequence"/>
</dbReference>
<sequence>MLTHLTTEAAIATIGVIVTVAVAPASAYPRRDSSHQDHTGLEPSIHSSLRPSRSQLMSGPLSTTDYGLGSALPKSVLPSASPPRAPDDPLRPIPGAPPAGPKMIGSISEINNARFRTIQSSIEKTQVR</sequence>
<keyword evidence="3" id="KW-1185">Reference proteome</keyword>
<feature type="compositionally biased region" description="Polar residues" evidence="1">
    <location>
        <begin position="45"/>
        <end position="65"/>
    </location>
</feature>
<evidence type="ECO:0000256" key="1">
    <source>
        <dbReference type="SAM" id="MobiDB-lite"/>
    </source>
</evidence>